<accession>A0A1U7YVY4</accession>
<dbReference type="GeneID" id="104587559"/>
<dbReference type="PANTHER" id="PTHR47447:SF23">
    <property type="entry name" value="PENTACOTRIPEPTIDE-REPEAT REGION OF PRORP DOMAIN-CONTAINING PROTEIN"/>
    <property type="match status" value="1"/>
</dbReference>
<dbReference type="AlphaFoldDB" id="A0A1U7YVY4"/>
<dbReference type="RefSeq" id="XP_010243522.1">
    <property type="nucleotide sequence ID" value="XM_010245220.2"/>
</dbReference>
<dbReference type="NCBIfam" id="TIGR00756">
    <property type="entry name" value="PPR"/>
    <property type="match status" value="9"/>
</dbReference>
<keyword evidence="2" id="KW-0677">Repeat</keyword>
<evidence type="ECO:0000256" key="3">
    <source>
        <dbReference type="SAM" id="MobiDB-lite"/>
    </source>
</evidence>
<dbReference type="eggNOG" id="KOG4197">
    <property type="taxonomic scope" value="Eukaryota"/>
</dbReference>
<dbReference type="PROSITE" id="PS51375">
    <property type="entry name" value="PPR"/>
    <property type="match status" value="11"/>
</dbReference>
<dbReference type="Proteomes" id="UP000189703">
    <property type="component" value="Unplaced"/>
</dbReference>
<dbReference type="OrthoDB" id="5588846at2759"/>
<gene>
    <name evidence="5" type="primary">LOC104587559</name>
</gene>
<dbReference type="PANTHER" id="PTHR47447">
    <property type="entry name" value="OS03G0856100 PROTEIN"/>
    <property type="match status" value="1"/>
</dbReference>
<keyword evidence="4" id="KW-1185">Reference proteome</keyword>
<dbReference type="Pfam" id="PF13812">
    <property type="entry name" value="PPR_3"/>
    <property type="match status" value="2"/>
</dbReference>
<feature type="compositionally biased region" description="Basic residues" evidence="3">
    <location>
        <begin position="701"/>
        <end position="710"/>
    </location>
</feature>
<feature type="region of interest" description="Disordered" evidence="3">
    <location>
        <begin position="690"/>
        <end position="710"/>
    </location>
</feature>
<proteinExistence type="inferred from homology"/>
<evidence type="ECO:0000256" key="1">
    <source>
        <dbReference type="ARBA" id="ARBA00007626"/>
    </source>
</evidence>
<dbReference type="InterPro" id="IPR002885">
    <property type="entry name" value="PPR_rpt"/>
</dbReference>
<reference evidence="5" key="1">
    <citation type="submission" date="2025-08" db="UniProtKB">
        <authorList>
            <consortium name="RefSeq"/>
        </authorList>
    </citation>
    <scope>IDENTIFICATION</scope>
</reference>
<dbReference type="SUPFAM" id="SSF48452">
    <property type="entry name" value="TPR-like"/>
    <property type="match status" value="1"/>
</dbReference>
<organism evidence="4 5">
    <name type="scientific">Nelumbo nucifera</name>
    <name type="common">Sacred lotus</name>
    <dbReference type="NCBI Taxonomy" id="4432"/>
    <lineage>
        <taxon>Eukaryota</taxon>
        <taxon>Viridiplantae</taxon>
        <taxon>Streptophyta</taxon>
        <taxon>Embryophyta</taxon>
        <taxon>Tracheophyta</taxon>
        <taxon>Spermatophyta</taxon>
        <taxon>Magnoliopsida</taxon>
        <taxon>Proteales</taxon>
        <taxon>Nelumbonaceae</taxon>
        <taxon>Nelumbo</taxon>
    </lineage>
</organism>
<feature type="region of interest" description="Disordered" evidence="3">
    <location>
        <begin position="75"/>
        <end position="95"/>
    </location>
</feature>
<evidence type="ECO:0000313" key="5">
    <source>
        <dbReference type="RefSeq" id="XP_010243522.1"/>
    </source>
</evidence>
<evidence type="ECO:0000313" key="4">
    <source>
        <dbReference type="Proteomes" id="UP000189703"/>
    </source>
</evidence>
<dbReference type="FunCoup" id="A0A1U7YVY4">
    <property type="interactions" value="2423"/>
</dbReference>
<dbReference type="KEGG" id="nnu:104587559"/>
<name>A0A1U7YVY4_NELNU</name>
<dbReference type="Pfam" id="PF13041">
    <property type="entry name" value="PPR_2"/>
    <property type="match status" value="3"/>
</dbReference>
<dbReference type="STRING" id="4432.A0A1U7YVY4"/>
<dbReference type="OMA" id="FFEWMGL"/>
<protein>
    <submittedName>
        <fullName evidence="5">Pentatricopeptide repeat-containing protein At5g50280, chloroplastic</fullName>
    </submittedName>
</protein>
<dbReference type="Gene3D" id="1.25.40.10">
    <property type="entry name" value="Tetratricopeptide repeat domain"/>
    <property type="match status" value="3"/>
</dbReference>
<comment type="similarity">
    <text evidence="1">Belongs to the PPR family. P subfamily.</text>
</comment>
<evidence type="ECO:0000256" key="2">
    <source>
        <dbReference type="ARBA" id="ARBA00022737"/>
    </source>
</evidence>
<sequence length="710" mass="80766">MALKHPCLSCSFPSISFASTSPNPNSSAAAPFYYWTPHLFRYSRTLRVHSSFATPQSVSQSPDPIFLPFLIEEEEKEETAEEKEEQKPEQAPEDPIVQFFKSRSATQDPGKEGRVHLQKNRRTSWHLAELDCLEAEADKEGEEEEGNEGFGSEVSDSCPAEGILAEILQIARNPPENLTLGELLGSYAGKIGERDCVELLQLMGQEGLVMGCLYFFEWMGSQEPSLVTPRACSVLFPILGRAGMVEKLMILFRNLPSGKQFRDVRVYNAAITGLSVCGRYDDAWQLYEVMETNNIQPDHVTCSILITVMRKRGQNAKEAWEFFEKMNRKGVKWNLEVLGALIKFFCDEGLKDEALIIQTEMEKKGVSSNAIIYNTLIDAYSKANKVEEAEGLFVEMKEKGIKPTSATYNILMDAYSRRMQPEIVEDLLLEMQDMGLEPNVKSYTCLISAYGRKRKMSDKAADAFLRMRKVGIKPTSHSYTALIHAYSVDRWHEKAYMAFENMKQEGIEPSIENYTALLDAFRRAGDTQKLMEIWKSMISNKIEGTRVTFNILLDGFAKQGQYIEARDVVSEFVRIGLQPTVMTYNMLMNAYARGGQHSKLPQLLKEMAVLNLKPDSITYSTMIYAYVRVRDFRRAFYYHKQMVKNKQVPDAKSYQKLRAILDVKAAIKNRKDKSALLGIINSNLGLLKSKRKGKKDELWKNKKKRSSAVR</sequence>
<dbReference type="InterPro" id="IPR011990">
    <property type="entry name" value="TPR-like_helical_dom_sf"/>
</dbReference>